<sequence>MPLKARGVGVELYTQNQDVKITDIVIKNPMVAALLPANAKDLVTINNDLKMVGAKLDYQVNPHLTVFGGISHVSGESTANLSALPGFGLSDLVFDADGTLYNAGATLVKQQGRYFGALTYIYTHADGDAGIKDGAVNTLIPSVGVLTDVGAFNAGLIYQQADLDYAGTLVLPGLGEVETEVRGETADTLAYRVGYQTQVGRDLYLDASAGFGGWEDARLELNQRF</sequence>
<dbReference type="Proteomes" id="UP001223336">
    <property type="component" value="Unassembled WGS sequence"/>
</dbReference>
<name>A0ABU0Y8L9_9GAMM</name>
<reference evidence="1 2" key="1">
    <citation type="submission" date="2023-08" db="EMBL/GenBank/DDBJ databases">
        <title>New molecular markers tilS and rpoB for phylogenetic and monitoring studies of the genus Thiothrix biodiversity.</title>
        <authorList>
            <person name="Ravin N.V."/>
            <person name="Smolyakov D."/>
            <person name="Markov N.D."/>
            <person name="Beletsky A.V."/>
            <person name="Mardanov A.V."/>
            <person name="Rudenko T.S."/>
            <person name="Grabovich M.Y."/>
        </authorList>
    </citation>
    <scope>NUCLEOTIDE SEQUENCE [LARGE SCALE GENOMIC DNA]</scope>
    <source>
        <strain evidence="1 2">H33</strain>
    </source>
</reference>
<gene>
    <name evidence="1" type="ORF">RCC75_11170</name>
</gene>
<comment type="caution">
    <text evidence="1">The sequence shown here is derived from an EMBL/GenBank/DDBJ whole genome shotgun (WGS) entry which is preliminary data.</text>
</comment>
<evidence type="ECO:0000313" key="2">
    <source>
        <dbReference type="Proteomes" id="UP001223336"/>
    </source>
</evidence>
<accession>A0ABU0Y8L9</accession>
<evidence type="ECO:0000313" key="1">
    <source>
        <dbReference type="EMBL" id="MDQ5769093.1"/>
    </source>
</evidence>
<evidence type="ECO:0008006" key="3">
    <source>
        <dbReference type="Google" id="ProtNLM"/>
    </source>
</evidence>
<keyword evidence="2" id="KW-1185">Reference proteome</keyword>
<organism evidence="1 2">
    <name type="scientific">Thiothrix subterranea</name>
    <dbReference type="NCBI Taxonomy" id="2735563"/>
    <lineage>
        <taxon>Bacteria</taxon>
        <taxon>Pseudomonadati</taxon>
        <taxon>Pseudomonadota</taxon>
        <taxon>Gammaproteobacteria</taxon>
        <taxon>Thiotrichales</taxon>
        <taxon>Thiotrichaceae</taxon>
        <taxon>Thiothrix</taxon>
    </lineage>
</organism>
<protein>
    <recommendedName>
        <fullName evidence="3">Porin domain-containing protein</fullName>
    </recommendedName>
</protein>
<dbReference type="EMBL" id="JAVFKN010000013">
    <property type="protein sequence ID" value="MDQ5769093.1"/>
    <property type="molecule type" value="Genomic_DNA"/>
</dbReference>
<proteinExistence type="predicted"/>